<accession>A0A2J8VW35</accession>
<feature type="non-terminal residue" evidence="1">
    <location>
        <position position="1"/>
    </location>
</feature>
<name>A0A2J8VW35_PONAB</name>
<protein>
    <submittedName>
        <fullName evidence="1">HYDIN isoform 22</fullName>
    </submittedName>
</protein>
<gene>
    <name evidence="1" type="ORF">CR201_G0015320</name>
</gene>
<comment type="caution">
    <text evidence="1">The sequence shown here is derived from an EMBL/GenBank/DDBJ whole genome shotgun (WGS) entry which is preliminary data.</text>
</comment>
<dbReference type="AlphaFoldDB" id="A0A2J8VW35"/>
<reference evidence="1" key="1">
    <citation type="submission" date="2017-12" db="EMBL/GenBank/DDBJ databases">
        <title>High-resolution comparative analysis of great ape genomes.</title>
        <authorList>
            <person name="Pollen A."/>
            <person name="Hastie A."/>
            <person name="Hormozdiari F."/>
            <person name="Dougherty M."/>
            <person name="Liu R."/>
            <person name="Chaisson M."/>
            <person name="Hoppe E."/>
            <person name="Hill C."/>
            <person name="Pang A."/>
            <person name="Hillier L."/>
            <person name="Baker C."/>
            <person name="Armstrong J."/>
            <person name="Shendure J."/>
            <person name="Paten B."/>
            <person name="Wilson R."/>
            <person name="Chao H."/>
            <person name="Schneider V."/>
            <person name="Ventura M."/>
            <person name="Kronenberg Z."/>
            <person name="Murali S."/>
            <person name="Gordon D."/>
            <person name="Cantsilieris S."/>
            <person name="Munson K."/>
            <person name="Nelson B."/>
            <person name="Raja A."/>
            <person name="Underwood J."/>
            <person name="Diekhans M."/>
            <person name="Fiddes I."/>
            <person name="Haussler D."/>
            <person name="Eichler E."/>
        </authorList>
    </citation>
    <scope>NUCLEOTIDE SEQUENCE [LARGE SCALE GENOMIC DNA]</scope>
    <source>
        <strain evidence="1">Susie</strain>
    </source>
</reference>
<dbReference type="EMBL" id="NDHI03003408">
    <property type="protein sequence ID" value="PNJ61737.1"/>
    <property type="molecule type" value="Genomic_DNA"/>
</dbReference>
<proteinExistence type="predicted"/>
<sequence>NSGHVQLEFSWVSEDTSKAVSFAKPDHQGFPTCHLESKVRSW</sequence>
<organism evidence="1">
    <name type="scientific">Pongo abelii</name>
    <name type="common">Sumatran orangutan</name>
    <name type="synonym">Pongo pygmaeus abelii</name>
    <dbReference type="NCBI Taxonomy" id="9601"/>
    <lineage>
        <taxon>Eukaryota</taxon>
        <taxon>Metazoa</taxon>
        <taxon>Chordata</taxon>
        <taxon>Craniata</taxon>
        <taxon>Vertebrata</taxon>
        <taxon>Euteleostomi</taxon>
        <taxon>Mammalia</taxon>
        <taxon>Eutheria</taxon>
        <taxon>Euarchontoglires</taxon>
        <taxon>Primates</taxon>
        <taxon>Haplorrhini</taxon>
        <taxon>Catarrhini</taxon>
        <taxon>Hominidae</taxon>
        <taxon>Pongo</taxon>
    </lineage>
</organism>
<evidence type="ECO:0000313" key="1">
    <source>
        <dbReference type="EMBL" id="PNJ61737.1"/>
    </source>
</evidence>